<reference evidence="1 2" key="1">
    <citation type="submission" date="2015-05" db="EMBL/GenBank/DDBJ databases">
        <title>Photobacterium galathea sp. nov.</title>
        <authorList>
            <person name="Machado H."/>
            <person name="Gram L."/>
        </authorList>
    </citation>
    <scope>NUCLEOTIDE SEQUENCE [LARGE SCALE GENOMIC DNA]</scope>
    <source>
        <strain evidence="1 2">DSM 25995</strain>
    </source>
</reference>
<dbReference type="InterPro" id="IPR023381">
    <property type="entry name" value="YP001051499.1-like_dom_sf"/>
</dbReference>
<dbReference type="RefSeq" id="WP_047874619.1">
    <property type="nucleotide sequence ID" value="NZ_BMYC01000018.1"/>
</dbReference>
<evidence type="ECO:0000313" key="1">
    <source>
        <dbReference type="EMBL" id="KLV00665.1"/>
    </source>
</evidence>
<keyword evidence="2" id="KW-1185">Reference proteome</keyword>
<sequence>MLKNPVQLRLEKLEPWQHLTFMVSLCERMYPNYAFFCQETEFAEAQKYRSILDSIWEILTVKNAKINFENQLEKLEELVPSSDDFDLYAVRPAIDACVALADLLHAMLDRDLMLETLEKLSSLSAETVADLEYAQTGIEITNENQKDNEAVCAEWDMQWAIFRALKEAERRDIDLIKGLRQELREEPISNIGIAL</sequence>
<protein>
    <submittedName>
        <fullName evidence="1">Uncharacterized protein</fullName>
    </submittedName>
</protein>
<accession>A0A0J1GLN8</accession>
<dbReference type="EMBL" id="LDOV01000021">
    <property type="protein sequence ID" value="KLV00665.1"/>
    <property type="molecule type" value="Genomic_DNA"/>
</dbReference>
<comment type="caution">
    <text evidence="1">The sequence shown here is derived from an EMBL/GenBank/DDBJ whole genome shotgun (WGS) entry which is preliminary data.</text>
</comment>
<dbReference type="Proteomes" id="UP000036426">
    <property type="component" value="Unassembled WGS sequence"/>
</dbReference>
<dbReference type="Gene3D" id="1.20.1590.10">
    <property type="entry name" value="YP_001051499.1 domain like"/>
    <property type="match status" value="1"/>
</dbReference>
<proteinExistence type="predicted"/>
<evidence type="ECO:0000313" key="2">
    <source>
        <dbReference type="Proteomes" id="UP000036426"/>
    </source>
</evidence>
<dbReference type="InterPro" id="IPR007338">
    <property type="entry name" value="DUF416"/>
</dbReference>
<dbReference type="OrthoDB" id="9204516at2"/>
<dbReference type="AlphaFoldDB" id="A0A0J1GLN8"/>
<dbReference type="Pfam" id="PF04222">
    <property type="entry name" value="DUF416"/>
    <property type="match status" value="1"/>
</dbReference>
<dbReference type="PATRIC" id="fig|754436.4.peg.2518"/>
<gene>
    <name evidence="1" type="ORF">ABT58_11870</name>
</gene>
<organism evidence="1 2">
    <name type="scientific">Photobacterium aphoticum</name>
    <dbReference type="NCBI Taxonomy" id="754436"/>
    <lineage>
        <taxon>Bacteria</taxon>
        <taxon>Pseudomonadati</taxon>
        <taxon>Pseudomonadota</taxon>
        <taxon>Gammaproteobacteria</taxon>
        <taxon>Vibrionales</taxon>
        <taxon>Vibrionaceae</taxon>
        <taxon>Photobacterium</taxon>
    </lineage>
</organism>
<name>A0A0J1GLN8_9GAMM</name>